<dbReference type="Proteomes" id="UP000075025">
    <property type="component" value="Unassembled WGS sequence"/>
</dbReference>
<evidence type="ECO:0000313" key="2">
    <source>
        <dbReference type="Proteomes" id="UP000075025"/>
    </source>
</evidence>
<protein>
    <submittedName>
        <fullName evidence="1">Uncharacterized protein</fullName>
    </submittedName>
</protein>
<dbReference type="AlphaFoldDB" id="A0A147EYR9"/>
<comment type="caution">
    <text evidence="1">The sequence shown here is derived from an EMBL/GenBank/DDBJ whole genome shotgun (WGS) entry which is preliminary data.</text>
</comment>
<dbReference type="RefSeq" id="WP_058623188.1">
    <property type="nucleotide sequence ID" value="NZ_LDRT01000033.1"/>
</dbReference>
<dbReference type="PATRIC" id="fig|2033.6.peg.2189"/>
<proteinExistence type="predicted"/>
<organism evidence="1 2">
    <name type="scientific">Microbacterium testaceum</name>
    <name type="common">Aureobacterium testaceum</name>
    <name type="synonym">Brevibacterium testaceum</name>
    <dbReference type="NCBI Taxonomy" id="2033"/>
    <lineage>
        <taxon>Bacteria</taxon>
        <taxon>Bacillati</taxon>
        <taxon>Actinomycetota</taxon>
        <taxon>Actinomycetes</taxon>
        <taxon>Micrococcales</taxon>
        <taxon>Microbacteriaceae</taxon>
        <taxon>Microbacterium</taxon>
    </lineage>
</organism>
<name>A0A147EYR9_MICTE</name>
<accession>A0A147EYR9</accession>
<gene>
    <name evidence="1" type="ORF">NS220_06075</name>
</gene>
<sequence>MATAKPRRTQVEAIDNLAAEIRLHTEVVALSLPVAVLRHDDKNYTNPVTKAEVEEKNRRRAAVRAALGWEQS</sequence>
<reference evidence="1 2" key="1">
    <citation type="journal article" date="2016" name="Front. Microbiol.">
        <title>Genomic Resource of Rice Seed Associated Bacteria.</title>
        <authorList>
            <person name="Midha S."/>
            <person name="Bansal K."/>
            <person name="Sharma S."/>
            <person name="Kumar N."/>
            <person name="Patil P.P."/>
            <person name="Chaudhry V."/>
            <person name="Patil P.B."/>
        </authorList>
    </citation>
    <scope>NUCLEOTIDE SEQUENCE [LARGE SCALE GENOMIC DNA]</scope>
    <source>
        <strain evidence="1 2">NS220</strain>
    </source>
</reference>
<dbReference type="EMBL" id="LDRT01000033">
    <property type="protein sequence ID" value="KTR95368.1"/>
    <property type="molecule type" value="Genomic_DNA"/>
</dbReference>
<evidence type="ECO:0000313" key="1">
    <source>
        <dbReference type="EMBL" id="KTR95368.1"/>
    </source>
</evidence>